<dbReference type="Proteomes" id="UP001362899">
    <property type="component" value="Unassembled WGS sequence"/>
</dbReference>
<evidence type="ECO:0000313" key="2">
    <source>
        <dbReference type="Proteomes" id="UP001362899"/>
    </source>
</evidence>
<gene>
    <name evidence="1" type="ORF">DASB73_027730</name>
</gene>
<dbReference type="AlphaFoldDB" id="A0AAV5RK83"/>
<evidence type="ECO:0000313" key="1">
    <source>
        <dbReference type="EMBL" id="GMM51810.1"/>
    </source>
</evidence>
<organism evidence="1 2">
    <name type="scientific">Starmerella bacillaris</name>
    <name type="common">Yeast</name>
    <name type="synonym">Candida zemplinina</name>
    <dbReference type="NCBI Taxonomy" id="1247836"/>
    <lineage>
        <taxon>Eukaryota</taxon>
        <taxon>Fungi</taxon>
        <taxon>Dikarya</taxon>
        <taxon>Ascomycota</taxon>
        <taxon>Saccharomycotina</taxon>
        <taxon>Dipodascomycetes</taxon>
        <taxon>Dipodascales</taxon>
        <taxon>Trichomonascaceae</taxon>
        <taxon>Starmerella</taxon>
    </lineage>
</organism>
<comment type="caution">
    <text evidence="1">The sequence shown here is derived from an EMBL/GenBank/DDBJ whole genome shotgun (WGS) entry which is preliminary data.</text>
</comment>
<proteinExistence type="predicted"/>
<protein>
    <submittedName>
        <fullName evidence="1">Uncharacterized protein</fullName>
    </submittedName>
</protein>
<keyword evidence="2" id="KW-1185">Reference proteome</keyword>
<accession>A0AAV5RK83</accession>
<reference evidence="1 2" key="1">
    <citation type="journal article" date="2023" name="Elife">
        <title>Identification of key yeast species and microbe-microbe interactions impacting larval growth of Drosophila in the wild.</title>
        <authorList>
            <person name="Mure A."/>
            <person name="Sugiura Y."/>
            <person name="Maeda R."/>
            <person name="Honda K."/>
            <person name="Sakurai N."/>
            <person name="Takahashi Y."/>
            <person name="Watada M."/>
            <person name="Katoh T."/>
            <person name="Gotoh A."/>
            <person name="Gotoh Y."/>
            <person name="Taniguchi I."/>
            <person name="Nakamura K."/>
            <person name="Hayashi T."/>
            <person name="Katayama T."/>
            <person name="Uemura T."/>
            <person name="Hattori Y."/>
        </authorList>
    </citation>
    <scope>NUCLEOTIDE SEQUENCE [LARGE SCALE GENOMIC DNA]</scope>
    <source>
        <strain evidence="1 2">SB-73</strain>
    </source>
</reference>
<name>A0AAV5RK83_STABA</name>
<sequence>MKRCICGYTTSRQFNLRRHVSRCSENSTANKISLTKKQASKENGEDSINKLNAHAGPQIIAERNETYQIEKQNTFTEKKQSNPTNLDVRDQDTLRPNLEDVYKKLDKCEYLFKFISDYISESKNDLKQIMTATN</sequence>
<dbReference type="EMBL" id="BTGC01000008">
    <property type="protein sequence ID" value="GMM51810.1"/>
    <property type="molecule type" value="Genomic_DNA"/>
</dbReference>